<dbReference type="PANTHER" id="PTHR12461:SF101">
    <property type="entry name" value="TRNA WYBUTOSINE-SYNTHESIZING PROTEIN 4"/>
    <property type="match status" value="1"/>
</dbReference>
<evidence type="ECO:0000313" key="3">
    <source>
        <dbReference type="Proteomes" id="UP000803844"/>
    </source>
</evidence>
<dbReference type="SMART" id="SM00558">
    <property type="entry name" value="JmjC"/>
    <property type="match status" value="1"/>
</dbReference>
<reference evidence="2" key="1">
    <citation type="journal article" date="2020" name="Phytopathology">
        <title>Genome sequence of the chestnut blight fungus Cryphonectria parasitica EP155: A fundamental resource for an archetypical invasive plant pathogen.</title>
        <authorList>
            <person name="Crouch J.A."/>
            <person name="Dawe A."/>
            <person name="Aerts A."/>
            <person name="Barry K."/>
            <person name="Churchill A.C.L."/>
            <person name="Grimwood J."/>
            <person name="Hillman B."/>
            <person name="Milgroom M.G."/>
            <person name="Pangilinan J."/>
            <person name="Smith M."/>
            <person name="Salamov A."/>
            <person name="Schmutz J."/>
            <person name="Yadav J."/>
            <person name="Grigoriev I.V."/>
            <person name="Nuss D."/>
        </authorList>
    </citation>
    <scope>NUCLEOTIDE SEQUENCE</scope>
    <source>
        <strain evidence="2">EP155</strain>
    </source>
</reference>
<dbReference type="SUPFAM" id="SSF51197">
    <property type="entry name" value="Clavaminate synthase-like"/>
    <property type="match status" value="1"/>
</dbReference>
<dbReference type="GeneID" id="63841264"/>
<dbReference type="RefSeq" id="XP_040778692.1">
    <property type="nucleotide sequence ID" value="XM_040924135.1"/>
</dbReference>
<dbReference type="OrthoDB" id="47172at2759"/>
<evidence type="ECO:0000313" key="2">
    <source>
        <dbReference type="EMBL" id="KAF3767731.1"/>
    </source>
</evidence>
<proteinExistence type="predicted"/>
<dbReference type="AlphaFoldDB" id="A0A9P4Y6Q6"/>
<dbReference type="PANTHER" id="PTHR12461">
    <property type="entry name" value="HYPOXIA-INDUCIBLE FACTOR 1 ALPHA INHIBITOR-RELATED"/>
    <property type="match status" value="1"/>
</dbReference>
<comment type="caution">
    <text evidence="2">The sequence shown here is derived from an EMBL/GenBank/DDBJ whole genome shotgun (WGS) entry which is preliminary data.</text>
</comment>
<sequence>MAGAGDERAIGLTGPESRLWELCVSAARDVKEECRDVFPGVQEAFAGCGEPLVHLLGRQASRVAALVNIDHVLLVKRLDDVLSVAYSKFYAHLYKIVPLCWRQLYTDAAILKFACLYLLSCQAWPGGDATLGSRYAKTKDDMMDAMVETLDKALLLAGAGGHARGRRWVEEVFELLEGITTMEAPVPPSVVNTHHEPDTQRARSPVVPPPIKRQRLDASFPGRAPITPWEGQPIFMTHEPFTPPVRHPIRREAAQNMDMPAFQRYMDSAPRGLGPEPLVLTGLVDGWPARSSRPWDRPSYLLHRTLQGRRLVPVEVGRSYVDAGWAQKILKFSDFLEKYIVDPPPDSRPMAYLAQHQLFAQLPQLRGDVLVPDHCYTTPPGHPQDPSQDQPELDEPMLNAWFGPPGTITPLHTDPYHNLLVQVVGRKYVRLYSPLQRSKMRPRGKEGGVDMANTSLWDVGVEEGWDPRNEHDEEEEKAGLLSNVPFVDCILEPGDTLYLPIGWWHYVRGLSVSFSVSFWWN</sequence>
<dbReference type="Gene3D" id="2.60.120.650">
    <property type="entry name" value="Cupin"/>
    <property type="match status" value="1"/>
</dbReference>
<gene>
    <name evidence="2" type="ORF">M406DRAFT_40500</name>
</gene>
<feature type="domain" description="JmjC" evidence="1">
    <location>
        <begin position="360"/>
        <end position="521"/>
    </location>
</feature>
<accession>A0A9P4Y6Q6</accession>
<name>A0A9P4Y6Q6_CRYP1</name>
<keyword evidence="3" id="KW-1185">Reference proteome</keyword>
<dbReference type="Pfam" id="PF13621">
    <property type="entry name" value="Cupin_8"/>
    <property type="match status" value="1"/>
</dbReference>
<organism evidence="2 3">
    <name type="scientific">Cryphonectria parasitica (strain ATCC 38755 / EP155)</name>
    <dbReference type="NCBI Taxonomy" id="660469"/>
    <lineage>
        <taxon>Eukaryota</taxon>
        <taxon>Fungi</taxon>
        <taxon>Dikarya</taxon>
        <taxon>Ascomycota</taxon>
        <taxon>Pezizomycotina</taxon>
        <taxon>Sordariomycetes</taxon>
        <taxon>Sordariomycetidae</taxon>
        <taxon>Diaporthales</taxon>
        <taxon>Cryphonectriaceae</taxon>
        <taxon>Cryphonectria-Endothia species complex</taxon>
        <taxon>Cryphonectria</taxon>
    </lineage>
</organism>
<protein>
    <recommendedName>
        <fullName evidence="1">JmjC domain-containing protein</fullName>
    </recommendedName>
</protein>
<dbReference type="EMBL" id="MU032346">
    <property type="protein sequence ID" value="KAF3767731.1"/>
    <property type="molecule type" value="Genomic_DNA"/>
</dbReference>
<dbReference type="PROSITE" id="PS51184">
    <property type="entry name" value="JMJC"/>
    <property type="match status" value="1"/>
</dbReference>
<dbReference type="InterPro" id="IPR041667">
    <property type="entry name" value="Cupin_8"/>
</dbReference>
<dbReference type="InterPro" id="IPR003347">
    <property type="entry name" value="JmjC_dom"/>
</dbReference>
<dbReference type="Proteomes" id="UP000803844">
    <property type="component" value="Unassembled WGS sequence"/>
</dbReference>
<evidence type="ECO:0000259" key="1">
    <source>
        <dbReference type="PROSITE" id="PS51184"/>
    </source>
</evidence>